<evidence type="ECO:0000256" key="2">
    <source>
        <dbReference type="HAMAP-Rule" id="MF_00055"/>
    </source>
</evidence>
<dbReference type="STRING" id="34027.SAMN05421829_10563"/>
<comment type="similarity">
    <text evidence="1 2">Belongs to the MEMO1 family.</text>
</comment>
<reference evidence="4" key="1">
    <citation type="submission" date="2017-01" db="EMBL/GenBank/DDBJ databases">
        <authorList>
            <person name="Varghese N."/>
            <person name="Submissions S."/>
        </authorList>
    </citation>
    <scope>NUCLEOTIDE SEQUENCE [LARGE SCALE GENOMIC DNA]</scope>
    <source>
        <strain evidence="4">ATCC 51758</strain>
    </source>
</reference>
<dbReference type="EMBL" id="FTMD01000005">
    <property type="protein sequence ID" value="SIQ55194.1"/>
    <property type="molecule type" value="Genomic_DNA"/>
</dbReference>
<dbReference type="HAMAP" id="MF_00055">
    <property type="entry name" value="MEMO1"/>
    <property type="match status" value="1"/>
</dbReference>
<evidence type="ECO:0000313" key="3">
    <source>
        <dbReference type="EMBL" id="SIQ55194.1"/>
    </source>
</evidence>
<proteinExistence type="inferred from homology"/>
<dbReference type="OrthoDB" id="9782820at2"/>
<protein>
    <recommendedName>
        <fullName evidence="2">MEMO1 family protein SAMN05421829_10563</fullName>
    </recommendedName>
</protein>
<dbReference type="RefSeq" id="WP_076601761.1">
    <property type="nucleotide sequence ID" value="NZ_FTMD01000005.1"/>
</dbReference>
<evidence type="ECO:0000256" key="1">
    <source>
        <dbReference type="ARBA" id="ARBA00006315"/>
    </source>
</evidence>
<sequence>MATASIRPAAVAGYFYPDDPQVLQAQIGEMLSTAVPLEAVSAPKALIVPHAGYVYSGPVAASAYAAAAGLRDVVRRVVLLGPAHRMPVASFALPAAQVFSTPLGPVPVSRKDWLALQQRADVVVDDRPHALEHCLEVQLPFLQTILDAFELVPLLVGGASGDQVADILDALWGGPETLIVISSDLSHYQPYAQACCTDRSSVDQILKLRTGLDHDQACGATPINGLLRVAARHGVEPHLLDLRNSGDTAGDRARVVGYTSIAFCESSSHAASARH</sequence>
<gene>
    <name evidence="3" type="ORF">SAMN05421829_10563</name>
</gene>
<dbReference type="InterPro" id="IPR002737">
    <property type="entry name" value="MEMO1_fam"/>
</dbReference>
<dbReference type="CDD" id="cd07361">
    <property type="entry name" value="MEMO_like"/>
    <property type="match status" value="1"/>
</dbReference>
<keyword evidence="4" id="KW-1185">Reference proteome</keyword>
<dbReference type="Pfam" id="PF01875">
    <property type="entry name" value="Memo"/>
    <property type="match status" value="1"/>
</dbReference>
<evidence type="ECO:0000313" key="4">
    <source>
        <dbReference type="Proteomes" id="UP000186819"/>
    </source>
</evidence>
<dbReference type="AlphaFoldDB" id="A0A1N6TPL0"/>
<dbReference type="NCBIfam" id="TIGR04336">
    <property type="entry name" value="AmmeMemoSam_B"/>
    <property type="match status" value="1"/>
</dbReference>
<name>A0A1N6TPL0_9RHOO</name>
<dbReference type="PANTHER" id="PTHR11060:SF0">
    <property type="entry name" value="PROTEIN MEMO1"/>
    <property type="match status" value="1"/>
</dbReference>
<organism evidence="3 4">
    <name type="scientific">Aromatoleum tolulyticum</name>
    <dbReference type="NCBI Taxonomy" id="34027"/>
    <lineage>
        <taxon>Bacteria</taxon>
        <taxon>Pseudomonadati</taxon>
        <taxon>Pseudomonadota</taxon>
        <taxon>Betaproteobacteria</taxon>
        <taxon>Rhodocyclales</taxon>
        <taxon>Rhodocyclaceae</taxon>
        <taxon>Aromatoleum</taxon>
    </lineage>
</organism>
<dbReference type="Proteomes" id="UP000186819">
    <property type="component" value="Unassembled WGS sequence"/>
</dbReference>
<accession>A0A1N6TPL0</accession>
<dbReference type="Gene3D" id="3.40.830.10">
    <property type="entry name" value="LigB-like"/>
    <property type="match status" value="1"/>
</dbReference>
<dbReference type="PANTHER" id="PTHR11060">
    <property type="entry name" value="PROTEIN MEMO1"/>
    <property type="match status" value="1"/>
</dbReference>